<dbReference type="Proteomes" id="UP000499080">
    <property type="component" value="Unassembled WGS sequence"/>
</dbReference>
<evidence type="ECO:0000313" key="1">
    <source>
        <dbReference type="EMBL" id="GBN89828.1"/>
    </source>
</evidence>
<organism evidence="1 3">
    <name type="scientific">Araneus ventricosus</name>
    <name type="common">Orbweaver spider</name>
    <name type="synonym">Epeira ventricosa</name>
    <dbReference type="NCBI Taxonomy" id="182803"/>
    <lineage>
        <taxon>Eukaryota</taxon>
        <taxon>Metazoa</taxon>
        <taxon>Ecdysozoa</taxon>
        <taxon>Arthropoda</taxon>
        <taxon>Chelicerata</taxon>
        <taxon>Arachnida</taxon>
        <taxon>Araneae</taxon>
        <taxon>Araneomorphae</taxon>
        <taxon>Entelegynae</taxon>
        <taxon>Araneoidea</taxon>
        <taxon>Araneidae</taxon>
        <taxon>Araneus</taxon>
    </lineage>
</organism>
<evidence type="ECO:0000313" key="2">
    <source>
        <dbReference type="EMBL" id="GBN89836.1"/>
    </source>
</evidence>
<dbReference type="EMBL" id="BGPR01022999">
    <property type="protein sequence ID" value="GBN89836.1"/>
    <property type="molecule type" value="Genomic_DNA"/>
</dbReference>
<dbReference type="AlphaFoldDB" id="A0A4Y2SNG4"/>
<gene>
    <name evidence="2" type="ORF">AVEN_201265_1</name>
    <name evidence="1" type="ORF">AVEN_228059_1</name>
</gene>
<comment type="caution">
    <text evidence="1">The sequence shown here is derived from an EMBL/GenBank/DDBJ whole genome shotgun (WGS) entry which is preliminary data.</text>
</comment>
<protein>
    <submittedName>
        <fullName evidence="1">Uncharacterized protein</fullName>
    </submittedName>
</protein>
<dbReference type="EMBL" id="BGPR01022997">
    <property type="protein sequence ID" value="GBN89828.1"/>
    <property type="molecule type" value="Genomic_DNA"/>
</dbReference>
<evidence type="ECO:0000313" key="3">
    <source>
        <dbReference type="Proteomes" id="UP000499080"/>
    </source>
</evidence>
<sequence>MFENDVDDAYLRGKTDVDDYVADIVARVNESILAANRCVRPNSNNPIRVIENDVDDAYLGGKTDVDDDDVADIVARVNGRILAANRCVRVDEIKNEFDISHGSLHKIIAEHLELNPKFELSPTAITQ</sequence>
<keyword evidence="3" id="KW-1185">Reference proteome</keyword>
<proteinExistence type="predicted"/>
<reference evidence="1 3" key="1">
    <citation type="journal article" date="2019" name="Sci. Rep.">
        <title>Orb-weaving spider Araneus ventricosus genome elucidates the spidroin gene catalogue.</title>
        <authorList>
            <person name="Kono N."/>
            <person name="Nakamura H."/>
            <person name="Ohtoshi R."/>
            <person name="Moran D.A.P."/>
            <person name="Shinohara A."/>
            <person name="Yoshida Y."/>
            <person name="Fujiwara M."/>
            <person name="Mori M."/>
            <person name="Tomita M."/>
            <person name="Arakawa K."/>
        </authorList>
    </citation>
    <scope>NUCLEOTIDE SEQUENCE [LARGE SCALE GENOMIC DNA]</scope>
</reference>
<name>A0A4Y2SNG4_ARAVE</name>
<accession>A0A4Y2SNG4</accession>